<evidence type="ECO:0000256" key="1">
    <source>
        <dbReference type="ARBA" id="ARBA00022485"/>
    </source>
</evidence>
<dbReference type="InterPro" id="IPR006311">
    <property type="entry name" value="TAT_signal"/>
</dbReference>
<dbReference type="PANTHER" id="PTHR43177:SF3">
    <property type="entry name" value="PROTEIN NRFC HOMOLOG"/>
    <property type="match status" value="1"/>
</dbReference>
<dbReference type="PROSITE" id="PS51318">
    <property type="entry name" value="TAT"/>
    <property type="match status" value="1"/>
</dbReference>
<name>A0A1F6GLP0_9PROT</name>
<keyword evidence="1" id="KW-0004">4Fe-4S</keyword>
<evidence type="ECO:0000256" key="4">
    <source>
        <dbReference type="ARBA" id="ARBA00023014"/>
    </source>
</evidence>
<dbReference type="InterPro" id="IPR017896">
    <property type="entry name" value="4Fe4S_Fe-S-bd"/>
</dbReference>
<accession>A0A1F6GLP0</accession>
<dbReference type="PANTHER" id="PTHR43177">
    <property type="entry name" value="PROTEIN NRFC"/>
    <property type="match status" value="1"/>
</dbReference>
<comment type="caution">
    <text evidence="6">The sequence shown here is derived from an EMBL/GenBank/DDBJ whole genome shotgun (WGS) entry which is preliminary data.</text>
</comment>
<evidence type="ECO:0000256" key="2">
    <source>
        <dbReference type="ARBA" id="ARBA00022723"/>
    </source>
</evidence>
<evidence type="ECO:0000313" key="6">
    <source>
        <dbReference type="EMBL" id="OGG99041.1"/>
    </source>
</evidence>
<keyword evidence="2" id="KW-0479">Metal-binding</keyword>
<dbReference type="InterPro" id="IPR017900">
    <property type="entry name" value="4Fe4S_Fe_S_CS"/>
</dbReference>
<keyword evidence="4" id="KW-0411">Iron-sulfur</keyword>
<gene>
    <name evidence="6" type="ORF">A2557_09755</name>
</gene>
<evidence type="ECO:0000313" key="7">
    <source>
        <dbReference type="Proteomes" id="UP000177583"/>
    </source>
</evidence>
<dbReference type="AlphaFoldDB" id="A0A1F6GLP0"/>
<dbReference type="Proteomes" id="UP000177583">
    <property type="component" value="Unassembled WGS sequence"/>
</dbReference>
<dbReference type="InterPro" id="IPR054822">
    <property type="entry name" value="DsrO-like"/>
</dbReference>
<dbReference type="Gene3D" id="3.30.70.20">
    <property type="match status" value="2"/>
</dbReference>
<keyword evidence="3" id="KW-0408">Iron</keyword>
<dbReference type="PROSITE" id="PS00198">
    <property type="entry name" value="4FE4S_FER_1"/>
    <property type="match status" value="1"/>
</dbReference>
<evidence type="ECO:0000256" key="3">
    <source>
        <dbReference type="ARBA" id="ARBA00023004"/>
    </source>
</evidence>
<dbReference type="PROSITE" id="PS51379">
    <property type="entry name" value="4FE4S_FER_2"/>
    <property type="match status" value="1"/>
</dbReference>
<feature type="domain" description="4Fe-4S ferredoxin-type" evidence="5">
    <location>
        <begin position="144"/>
        <end position="173"/>
    </location>
</feature>
<protein>
    <submittedName>
        <fullName evidence="6">4Fe-4S ferredoxin</fullName>
    </submittedName>
</protein>
<dbReference type="SUPFAM" id="SSF54862">
    <property type="entry name" value="4Fe-4S ferredoxins"/>
    <property type="match status" value="1"/>
</dbReference>
<dbReference type="GO" id="GO:0051539">
    <property type="term" value="F:4 iron, 4 sulfur cluster binding"/>
    <property type="evidence" value="ECO:0007669"/>
    <property type="project" value="UniProtKB-KW"/>
</dbReference>
<dbReference type="Pfam" id="PF13247">
    <property type="entry name" value="Fer4_11"/>
    <property type="match status" value="2"/>
</dbReference>
<dbReference type="GO" id="GO:0046872">
    <property type="term" value="F:metal ion binding"/>
    <property type="evidence" value="ECO:0007669"/>
    <property type="project" value="UniProtKB-KW"/>
</dbReference>
<reference evidence="6 7" key="1">
    <citation type="journal article" date="2016" name="Nat. Commun.">
        <title>Thousands of microbial genomes shed light on interconnected biogeochemical processes in an aquifer system.</title>
        <authorList>
            <person name="Anantharaman K."/>
            <person name="Brown C.T."/>
            <person name="Hug L.A."/>
            <person name="Sharon I."/>
            <person name="Castelle C.J."/>
            <person name="Probst A.J."/>
            <person name="Thomas B.C."/>
            <person name="Singh A."/>
            <person name="Wilkins M.J."/>
            <person name="Karaoz U."/>
            <person name="Brodie E.L."/>
            <person name="Williams K.H."/>
            <person name="Hubbard S.S."/>
            <person name="Banfield J.F."/>
        </authorList>
    </citation>
    <scope>NUCLEOTIDE SEQUENCE [LARGE SCALE GENOMIC DNA]</scope>
</reference>
<proteinExistence type="predicted"/>
<organism evidence="6 7">
    <name type="scientific">Candidatus Lambdaproteobacteria bacterium RIFOXYD2_FULL_56_26</name>
    <dbReference type="NCBI Taxonomy" id="1817773"/>
    <lineage>
        <taxon>Bacteria</taxon>
        <taxon>Pseudomonadati</taxon>
        <taxon>Pseudomonadota</taxon>
        <taxon>Candidatus Lambdaproteobacteria</taxon>
    </lineage>
</organism>
<dbReference type="InterPro" id="IPR050954">
    <property type="entry name" value="ET_IronSulfur_Cluster-Binding"/>
</dbReference>
<dbReference type="EMBL" id="MFNF01000061">
    <property type="protein sequence ID" value="OGG99041.1"/>
    <property type="molecule type" value="Genomic_DNA"/>
</dbReference>
<sequence length="259" mass="29147">MSIDRRDFLKKLGLGSMVSLGGFGFLKKMGGPEEAIASGATLETADPNKVRWGMVIEMGKCQEGCTDCISVCHLTHNVPDHGNKKDEIKWIWKTGYKHLFTNEAHQYAQDGLPDKPFLTLCNHCDNPPCTRVCPTEATFARPDGIVQMDFHRCIGCRFCMAGCPYGSRSFNWRDPRPNLKEINPNFPTRERGVVEKCNFCTERIDKGERPACVEACKEGVLTFGNLNDPNSEIRQLLAEKRTNQRKPELGTKPSVFYIV</sequence>
<evidence type="ECO:0000259" key="5">
    <source>
        <dbReference type="PROSITE" id="PS51379"/>
    </source>
</evidence>
<dbReference type="NCBIfam" id="NF045797">
    <property type="entry name" value="DsrO"/>
    <property type="match status" value="1"/>
</dbReference>
<dbReference type="CDD" id="cd10551">
    <property type="entry name" value="PsrB"/>
    <property type="match status" value="1"/>
</dbReference>